<evidence type="ECO:0000313" key="2">
    <source>
        <dbReference type="Proteomes" id="UP001497472"/>
    </source>
</evidence>
<keyword evidence="2" id="KW-1185">Reference proteome</keyword>
<protein>
    <submittedName>
        <fullName evidence="1">Uncharacterized protein</fullName>
    </submittedName>
</protein>
<accession>A0AAV1K2Q3</accession>
<gene>
    <name evidence="1" type="ORF">LNINA_LOCUS13819</name>
</gene>
<dbReference type="Proteomes" id="UP001497472">
    <property type="component" value="Unassembled WGS sequence"/>
</dbReference>
<reference evidence="1 2" key="1">
    <citation type="submission" date="2023-11" db="EMBL/GenBank/DDBJ databases">
        <authorList>
            <person name="Okamura Y."/>
        </authorList>
    </citation>
    <scope>NUCLEOTIDE SEQUENCE [LARGE SCALE GENOMIC DNA]</scope>
</reference>
<dbReference type="AlphaFoldDB" id="A0AAV1K2Q3"/>
<sequence>MDCTYLKADTIDLPGIKPCWCVEIRRYSPGVHSQMSFSRILPNVTGLYVFGSVNGFPFPFGITTSLPLFQTSGKTPSLMHLAYTRDISASATPHTTLTMRAVIPSNPAPCLAVP</sequence>
<comment type="caution">
    <text evidence="1">The sequence shown here is derived from an EMBL/GenBank/DDBJ whole genome shotgun (WGS) entry which is preliminary data.</text>
</comment>
<dbReference type="EMBL" id="CAVLEF010000279">
    <property type="protein sequence ID" value="CAK1554968.1"/>
    <property type="molecule type" value="Genomic_DNA"/>
</dbReference>
<name>A0AAV1K2Q3_9NEOP</name>
<evidence type="ECO:0000313" key="1">
    <source>
        <dbReference type="EMBL" id="CAK1554968.1"/>
    </source>
</evidence>
<proteinExistence type="predicted"/>
<organism evidence="1 2">
    <name type="scientific">Leptosia nina</name>
    <dbReference type="NCBI Taxonomy" id="320188"/>
    <lineage>
        <taxon>Eukaryota</taxon>
        <taxon>Metazoa</taxon>
        <taxon>Ecdysozoa</taxon>
        <taxon>Arthropoda</taxon>
        <taxon>Hexapoda</taxon>
        <taxon>Insecta</taxon>
        <taxon>Pterygota</taxon>
        <taxon>Neoptera</taxon>
        <taxon>Endopterygota</taxon>
        <taxon>Lepidoptera</taxon>
        <taxon>Glossata</taxon>
        <taxon>Ditrysia</taxon>
        <taxon>Papilionoidea</taxon>
        <taxon>Pieridae</taxon>
        <taxon>Pierinae</taxon>
        <taxon>Leptosia</taxon>
    </lineage>
</organism>